<keyword evidence="2" id="KW-1185">Reference proteome</keyword>
<gene>
    <name evidence="1" type="ORF">GCM10009092_36210</name>
</gene>
<proteinExistence type="predicted"/>
<protein>
    <recommendedName>
        <fullName evidence="3">STAS/SEC14 domain-containing protein</fullName>
    </recommendedName>
</protein>
<evidence type="ECO:0000313" key="2">
    <source>
        <dbReference type="Proteomes" id="UP001501757"/>
    </source>
</evidence>
<dbReference type="Proteomes" id="UP001501757">
    <property type="component" value="Unassembled WGS sequence"/>
</dbReference>
<dbReference type="EMBL" id="BAAAEI010000023">
    <property type="protein sequence ID" value="GAA0368689.1"/>
    <property type="molecule type" value="Genomic_DNA"/>
</dbReference>
<accession>A0ABN0XNC5</accession>
<sequence>MQHPLPYQMQVINQVLYVRLFGVWSSAVVSKVMQQLPELISPIEHQPWAALVDMRDWIMPTMEALSGFDQIYQWCLAHNQTHEATVCKLEMQRRLVADVSSYNQASQLYTPSIDKAVSWLNQKGFTFELPSAG</sequence>
<organism evidence="1 2">
    <name type="scientific">Bowmanella denitrificans</name>
    <dbReference type="NCBI Taxonomy" id="366582"/>
    <lineage>
        <taxon>Bacteria</taxon>
        <taxon>Pseudomonadati</taxon>
        <taxon>Pseudomonadota</taxon>
        <taxon>Gammaproteobacteria</taxon>
        <taxon>Alteromonadales</taxon>
        <taxon>Alteromonadaceae</taxon>
        <taxon>Bowmanella</taxon>
    </lineage>
</organism>
<dbReference type="RefSeq" id="WP_343846858.1">
    <property type="nucleotide sequence ID" value="NZ_BAAAEI010000023.1"/>
</dbReference>
<reference evidence="1 2" key="1">
    <citation type="journal article" date="2019" name="Int. J. Syst. Evol. Microbiol.">
        <title>The Global Catalogue of Microorganisms (GCM) 10K type strain sequencing project: providing services to taxonomists for standard genome sequencing and annotation.</title>
        <authorList>
            <consortium name="The Broad Institute Genomics Platform"/>
            <consortium name="The Broad Institute Genome Sequencing Center for Infectious Disease"/>
            <person name="Wu L."/>
            <person name="Ma J."/>
        </authorList>
    </citation>
    <scope>NUCLEOTIDE SEQUENCE [LARGE SCALE GENOMIC DNA]</scope>
    <source>
        <strain evidence="1 2">JCM 13378</strain>
    </source>
</reference>
<evidence type="ECO:0008006" key="3">
    <source>
        <dbReference type="Google" id="ProtNLM"/>
    </source>
</evidence>
<name>A0ABN0XNC5_9ALTE</name>
<evidence type="ECO:0000313" key="1">
    <source>
        <dbReference type="EMBL" id="GAA0368689.1"/>
    </source>
</evidence>
<comment type="caution">
    <text evidence="1">The sequence shown here is derived from an EMBL/GenBank/DDBJ whole genome shotgun (WGS) entry which is preliminary data.</text>
</comment>